<dbReference type="Gene3D" id="3.10.290.10">
    <property type="entry name" value="RNA-binding S4 domain"/>
    <property type="match status" value="1"/>
</dbReference>
<evidence type="ECO:0000313" key="8">
    <source>
        <dbReference type="Proteomes" id="UP000016646"/>
    </source>
</evidence>
<evidence type="ECO:0000256" key="3">
    <source>
        <dbReference type="PROSITE-ProRule" id="PRU00182"/>
    </source>
</evidence>
<comment type="caution">
    <text evidence="5">The sequence shown here is derived from an EMBL/GenBank/DDBJ whole genome shotgun (WGS) entry which is preliminary data.</text>
</comment>
<gene>
    <name evidence="6" type="ORF">HMPREF0860_0032</name>
    <name evidence="5" type="ORF">HMPREF1325_2279</name>
</gene>
<dbReference type="GO" id="GO:0009982">
    <property type="term" value="F:pseudouridine synthase activity"/>
    <property type="evidence" value="ECO:0007669"/>
    <property type="project" value="InterPro"/>
</dbReference>
<accession>U2MLM5</accession>
<dbReference type="EMBL" id="AUZJ01000009">
    <property type="protein sequence ID" value="ERF61587.1"/>
    <property type="molecule type" value="Genomic_DNA"/>
</dbReference>
<dbReference type="eggNOG" id="COG0564">
    <property type="taxonomic scope" value="Bacteria"/>
</dbReference>
<keyword evidence="2 5" id="KW-0413">Isomerase</keyword>
<sequence>METIFFIADETSRLDELLRKKLIQYLSGENPVSNSKIRRLIVAGAVFGDGTQRRIPAYTVKKGCRIAVKIDREKFFYEKQNDDIFFELSEKSILYEDDCLIIVDKPDRFLTEPTVAGKRGNMHDAVIAWLWKKDPSLRNRPYAGIMHRLDRTTSGVLLFTKQRSVNARMHELFENGGVKKTYRALAAKPFASPEAYFSVESKIGKIGGSGMWGEAKDGRFAHTDFALLGECTRDGKKLLRVEAKPITGRTHQIRIHLASRGMPILGDERYGGEKAERLFLHAYSISFPHPLSGKMLTVCAPLPAGF</sequence>
<evidence type="ECO:0000313" key="5">
    <source>
        <dbReference type="EMBL" id="ERF61587.1"/>
    </source>
</evidence>
<dbReference type="CDD" id="cd02869">
    <property type="entry name" value="PseudoU_synth_RluA_like"/>
    <property type="match status" value="1"/>
</dbReference>
<evidence type="ECO:0000259" key="4">
    <source>
        <dbReference type="Pfam" id="PF00849"/>
    </source>
</evidence>
<evidence type="ECO:0000256" key="2">
    <source>
        <dbReference type="ARBA" id="ARBA00023235"/>
    </source>
</evidence>
<dbReference type="GO" id="GO:0000455">
    <property type="term" value="P:enzyme-directed rRNA pseudouridine synthesis"/>
    <property type="evidence" value="ECO:0007669"/>
    <property type="project" value="TreeGrafter"/>
</dbReference>
<dbReference type="AlphaFoldDB" id="U2MLM5"/>
<dbReference type="InterPro" id="IPR050188">
    <property type="entry name" value="RluA_PseudoU_synthase"/>
</dbReference>
<keyword evidence="3" id="KW-0694">RNA-binding</keyword>
<feature type="domain" description="Pseudouridine synthase RsuA/RluA-like" evidence="4">
    <location>
        <begin position="100"/>
        <end position="259"/>
    </location>
</feature>
<proteinExistence type="inferred from homology"/>
<dbReference type="SUPFAM" id="SSF55120">
    <property type="entry name" value="Pseudouridine synthase"/>
    <property type="match status" value="1"/>
</dbReference>
<dbReference type="PANTHER" id="PTHR21600">
    <property type="entry name" value="MITOCHONDRIAL RNA PSEUDOURIDINE SYNTHASE"/>
    <property type="match status" value="1"/>
</dbReference>
<evidence type="ECO:0000313" key="7">
    <source>
        <dbReference type="Proteomes" id="UP000016412"/>
    </source>
</evidence>
<reference evidence="7 8" key="1">
    <citation type="submission" date="2013-08" db="EMBL/GenBank/DDBJ databases">
        <authorList>
            <person name="Durkin A.S."/>
            <person name="Haft D.R."/>
            <person name="McCorrison J."/>
            <person name="Torralba M."/>
            <person name="Gillis M."/>
            <person name="Haft D.H."/>
            <person name="Methe B."/>
            <person name="Sutton G."/>
            <person name="Nelson K.E."/>
        </authorList>
    </citation>
    <scope>NUCLEOTIDE SEQUENCE [LARGE SCALE GENOMIC DNA]</scope>
    <source>
        <strain evidence="6 8">ATCC 35536</strain>
        <strain evidence="5 7">VPI DR56BR1116</strain>
    </source>
</reference>
<dbReference type="GO" id="GO:0003723">
    <property type="term" value="F:RNA binding"/>
    <property type="evidence" value="ECO:0007669"/>
    <property type="project" value="UniProtKB-KW"/>
</dbReference>
<dbReference type="Proteomes" id="UP000016646">
    <property type="component" value="Unassembled WGS sequence"/>
</dbReference>
<dbReference type="STRING" id="1125725.HMPREF1325_2279"/>
<comment type="similarity">
    <text evidence="1">Belongs to the pseudouridine synthase RluA family.</text>
</comment>
<dbReference type="InterPro" id="IPR020103">
    <property type="entry name" value="PsdUridine_synth_cat_dom_sf"/>
</dbReference>
<dbReference type="PANTHER" id="PTHR21600:SF87">
    <property type="entry name" value="RNA PSEUDOURIDYLATE SYNTHASE DOMAIN-CONTAINING PROTEIN 1"/>
    <property type="match status" value="1"/>
</dbReference>
<dbReference type="GO" id="GO:0140098">
    <property type="term" value="F:catalytic activity, acting on RNA"/>
    <property type="evidence" value="ECO:0007669"/>
    <property type="project" value="UniProtKB-ARBA"/>
</dbReference>
<keyword evidence="8" id="KW-1185">Reference proteome</keyword>
<dbReference type="EC" id="5.4.99.-" evidence="5"/>
<dbReference type="SUPFAM" id="SSF55174">
    <property type="entry name" value="Alpha-L RNA-binding motif"/>
    <property type="match status" value="1"/>
</dbReference>
<dbReference type="RefSeq" id="WP_021329464.1">
    <property type="nucleotide sequence ID" value="NZ_AUZJ01000009.1"/>
</dbReference>
<organism evidence="5 7">
    <name type="scientific">Treponema socranskii subsp. socranskii VPI DR56BR1116 = ATCC 35536</name>
    <dbReference type="NCBI Taxonomy" id="1125725"/>
    <lineage>
        <taxon>Bacteria</taxon>
        <taxon>Pseudomonadati</taxon>
        <taxon>Spirochaetota</taxon>
        <taxon>Spirochaetia</taxon>
        <taxon>Spirochaetales</taxon>
        <taxon>Treponemataceae</taxon>
        <taxon>Treponema</taxon>
    </lineage>
</organism>
<dbReference type="InterPro" id="IPR036986">
    <property type="entry name" value="S4_RNA-bd_sf"/>
</dbReference>
<dbReference type="PROSITE" id="PS50889">
    <property type="entry name" value="S4"/>
    <property type="match status" value="1"/>
</dbReference>
<dbReference type="Pfam" id="PF00849">
    <property type="entry name" value="PseudoU_synth_2"/>
    <property type="match status" value="1"/>
</dbReference>
<evidence type="ECO:0000313" key="6">
    <source>
        <dbReference type="EMBL" id="ERK02550.1"/>
    </source>
</evidence>
<name>U2MLM5_TRESO</name>
<dbReference type="CDD" id="cd00165">
    <property type="entry name" value="S4"/>
    <property type="match status" value="1"/>
</dbReference>
<dbReference type="EMBL" id="AVQI01000050">
    <property type="protein sequence ID" value="ERK02550.1"/>
    <property type="molecule type" value="Genomic_DNA"/>
</dbReference>
<protein>
    <submittedName>
        <fullName evidence="5">Pseudouridine synthase, RluA family</fullName>
        <ecNumber evidence="5">5.4.99.-</ecNumber>
    </submittedName>
</protein>
<dbReference type="Proteomes" id="UP000016412">
    <property type="component" value="Unassembled WGS sequence"/>
</dbReference>
<dbReference type="PATRIC" id="fig|1125725.3.peg.344"/>
<dbReference type="Gene3D" id="3.30.2350.10">
    <property type="entry name" value="Pseudouridine synthase"/>
    <property type="match status" value="1"/>
</dbReference>
<evidence type="ECO:0000256" key="1">
    <source>
        <dbReference type="ARBA" id="ARBA00010876"/>
    </source>
</evidence>
<dbReference type="OrthoDB" id="305739at2"/>
<dbReference type="InterPro" id="IPR006145">
    <property type="entry name" value="PsdUridine_synth_RsuA/RluA"/>
</dbReference>